<feature type="region of interest" description="Disordered" evidence="1">
    <location>
        <begin position="1"/>
        <end position="30"/>
    </location>
</feature>
<keyword evidence="3" id="KW-1185">Reference proteome</keyword>
<dbReference type="AlphaFoldDB" id="A0A6M1T2C0"/>
<comment type="caution">
    <text evidence="2">The sequence shown here is derived from an EMBL/GenBank/DDBJ whole genome shotgun (WGS) entry which is preliminary data.</text>
</comment>
<accession>A0A6M1T2C0</accession>
<dbReference type="RefSeq" id="WP_165271442.1">
    <property type="nucleotide sequence ID" value="NZ_JAALLS010000042.1"/>
</dbReference>
<evidence type="ECO:0000313" key="3">
    <source>
        <dbReference type="Proteomes" id="UP000479132"/>
    </source>
</evidence>
<organism evidence="2 3">
    <name type="scientific">Fodinibius halophilus</name>
    <dbReference type="NCBI Taxonomy" id="1736908"/>
    <lineage>
        <taxon>Bacteria</taxon>
        <taxon>Pseudomonadati</taxon>
        <taxon>Balneolota</taxon>
        <taxon>Balneolia</taxon>
        <taxon>Balneolales</taxon>
        <taxon>Balneolaceae</taxon>
        <taxon>Fodinibius</taxon>
    </lineage>
</organism>
<name>A0A6M1T2C0_9BACT</name>
<dbReference type="EMBL" id="JAALLS010000042">
    <property type="protein sequence ID" value="NGP90218.1"/>
    <property type="molecule type" value="Genomic_DNA"/>
</dbReference>
<dbReference type="Proteomes" id="UP000479132">
    <property type="component" value="Unassembled WGS sequence"/>
</dbReference>
<gene>
    <name evidence="2" type="ORF">G3569_17800</name>
</gene>
<proteinExistence type="predicted"/>
<evidence type="ECO:0000256" key="1">
    <source>
        <dbReference type="SAM" id="MobiDB-lite"/>
    </source>
</evidence>
<protein>
    <submittedName>
        <fullName evidence="2">Uncharacterized protein</fullName>
    </submittedName>
</protein>
<evidence type="ECO:0000313" key="2">
    <source>
        <dbReference type="EMBL" id="NGP90218.1"/>
    </source>
</evidence>
<sequence>MALAYNTMEKPSDQTKSNRKQNNTIKSLDDLSDQPQIEIFHISSDETRKKFLEIDVKRSINMLLHIEVYNSSTLTIEGAKESVRLGNSRHQRYHERTIAIGLETDLEAAIESSDDIGHATIRILEVY</sequence>
<reference evidence="2 3" key="1">
    <citation type="submission" date="2020-02" db="EMBL/GenBank/DDBJ databases">
        <title>Aliifodinibius halophilus 2W32, complete genome.</title>
        <authorList>
            <person name="Li Y."/>
            <person name="Wu S."/>
        </authorList>
    </citation>
    <scope>NUCLEOTIDE SEQUENCE [LARGE SCALE GENOMIC DNA]</scope>
    <source>
        <strain evidence="2 3">2W32</strain>
    </source>
</reference>